<dbReference type="RefSeq" id="WP_184920175.1">
    <property type="nucleotide sequence ID" value="NZ_JACHMO010000001.1"/>
</dbReference>
<evidence type="ECO:0000313" key="2">
    <source>
        <dbReference type="Proteomes" id="UP000552097"/>
    </source>
</evidence>
<organism evidence="1 2">
    <name type="scientific">Saccharothrix ecbatanensis</name>
    <dbReference type="NCBI Taxonomy" id="1105145"/>
    <lineage>
        <taxon>Bacteria</taxon>
        <taxon>Bacillati</taxon>
        <taxon>Actinomycetota</taxon>
        <taxon>Actinomycetes</taxon>
        <taxon>Pseudonocardiales</taxon>
        <taxon>Pseudonocardiaceae</taxon>
        <taxon>Saccharothrix</taxon>
    </lineage>
</organism>
<keyword evidence="2" id="KW-1185">Reference proteome</keyword>
<name>A0A7W9HIR5_9PSEU</name>
<dbReference type="Proteomes" id="UP000552097">
    <property type="component" value="Unassembled WGS sequence"/>
</dbReference>
<dbReference type="AlphaFoldDB" id="A0A7W9HIR5"/>
<protein>
    <submittedName>
        <fullName evidence="1">Uncharacterized protein</fullName>
    </submittedName>
</protein>
<gene>
    <name evidence="1" type="ORF">F4560_002827</name>
</gene>
<reference evidence="1 2" key="1">
    <citation type="submission" date="2020-08" db="EMBL/GenBank/DDBJ databases">
        <title>Sequencing the genomes of 1000 actinobacteria strains.</title>
        <authorList>
            <person name="Klenk H.-P."/>
        </authorList>
    </citation>
    <scope>NUCLEOTIDE SEQUENCE [LARGE SCALE GENOMIC DNA]</scope>
    <source>
        <strain evidence="1 2">DSM 45486</strain>
    </source>
</reference>
<proteinExistence type="predicted"/>
<accession>A0A7W9HIR5</accession>
<comment type="caution">
    <text evidence="1">The sequence shown here is derived from an EMBL/GenBank/DDBJ whole genome shotgun (WGS) entry which is preliminary data.</text>
</comment>
<sequence>MDDAAVRMALSVARAAEYCGCFEPGDWPDLAVSMLLEGSEDAEIAELAGLSRQVSGWDTEPLVAAACERHGVSTSGADESTNLMARLMADELRARPASVTSPMIRLLARLAPPDFESDLANQCLGVEEYLDCDCVQVDPVLEAELGLLPTLRLPAPVVRTLARPLRSTLPAAQPPRGHRGP</sequence>
<dbReference type="EMBL" id="JACHMO010000001">
    <property type="protein sequence ID" value="MBB5803059.1"/>
    <property type="molecule type" value="Genomic_DNA"/>
</dbReference>
<evidence type="ECO:0000313" key="1">
    <source>
        <dbReference type="EMBL" id="MBB5803059.1"/>
    </source>
</evidence>